<reference evidence="2" key="1">
    <citation type="journal article" date="2020" name="bioRxiv">
        <title>Chromosome-level reference genome of the European wasp spider Argiope bruennichi: a resource for studies on range expansion and evolutionary adaptation.</title>
        <authorList>
            <person name="Sheffer M.M."/>
            <person name="Hoppe A."/>
            <person name="Krehenwinkel H."/>
            <person name="Uhl G."/>
            <person name="Kuss A.W."/>
            <person name="Jensen L."/>
            <person name="Jensen C."/>
            <person name="Gillespie R.G."/>
            <person name="Hoff K.J."/>
            <person name="Prost S."/>
        </authorList>
    </citation>
    <scope>NUCLEOTIDE SEQUENCE</scope>
</reference>
<feature type="compositionally biased region" description="Low complexity" evidence="1">
    <location>
        <begin position="91"/>
        <end position="110"/>
    </location>
</feature>
<reference evidence="2" key="2">
    <citation type="submission" date="2020-06" db="EMBL/GenBank/DDBJ databases">
        <authorList>
            <person name="Sheffer M."/>
        </authorList>
    </citation>
    <scope>NUCLEOTIDE SEQUENCE</scope>
</reference>
<gene>
    <name evidence="2" type="ORF">HNY73_011609</name>
</gene>
<accession>A0A8T0F115</accession>
<dbReference type="EMBL" id="JABXBU010000422">
    <property type="protein sequence ID" value="KAF8784162.1"/>
    <property type="molecule type" value="Genomic_DNA"/>
</dbReference>
<proteinExistence type="predicted"/>
<sequence length="219" mass="23908">HVRRILRPLHNGSNLTQQLCNHTPDGRLPRSTPSPHDGSLRAGLGYLPWRAHLHLPFSLRLPAAHAVLFSLSLHSSTSPTHTPGQPELRRPSVLSSSLSPLTLTQSSTHPFFPPSPLPLLPQPSTHHHPLPPQLSLPTLPHSPSHLTDTTAPAKRRRIRVTTRRTISLREASLAVTDNGRPPRPSHLRTPPAGGIRLSRPANAGQLATPWPTVLVPMSQ</sequence>
<protein>
    <submittedName>
        <fullName evidence="2">Uncharacterized protein</fullName>
    </submittedName>
</protein>
<comment type="caution">
    <text evidence="2">The sequence shown here is derived from an EMBL/GenBank/DDBJ whole genome shotgun (WGS) entry which is preliminary data.</text>
</comment>
<feature type="compositionally biased region" description="Low complexity" evidence="1">
    <location>
        <begin position="133"/>
        <end position="147"/>
    </location>
</feature>
<feature type="non-terminal residue" evidence="2">
    <location>
        <position position="219"/>
    </location>
</feature>
<evidence type="ECO:0000256" key="1">
    <source>
        <dbReference type="SAM" id="MobiDB-lite"/>
    </source>
</evidence>
<name>A0A8T0F115_ARGBR</name>
<dbReference type="Proteomes" id="UP000807504">
    <property type="component" value="Unassembled WGS sequence"/>
</dbReference>
<organism evidence="2 3">
    <name type="scientific">Argiope bruennichi</name>
    <name type="common">Wasp spider</name>
    <name type="synonym">Aranea bruennichi</name>
    <dbReference type="NCBI Taxonomy" id="94029"/>
    <lineage>
        <taxon>Eukaryota</taxon>
        <taxon>Metazoa</taxon>
        <taxon>Ecdysozoa</taxon>
        <taxon>Arthropoda</taxon>
        <taxon>Chelicerata</taxon>
        <taxon>Arachnida</taxon>
        <taxon>Araneae</taxon>
        <taxon>Araneomorphae</taxon>
        <taxon>Entelegynae</taxon>
        <taxon>Araneoidea</taxon>
        <taxon>Araneidae</taxon>
        <taxon>Argiope</taxon>
    </lineage>
</organism>
<dbReference type="AlphaFoldDB" id="A0A8T0F115"/>
<keyword evidence="3" id="KW-1185">Reference proteome</keyword>
<feature type="region of interest" description="Disordered" evidence="1">
    <location>
        <begin position="75"/>
        <end position="157"/>
    </location>
</feature>
<feature type="compositionally biased region" description="Pro residues" evidence="1">
    <location>
        <begin position="111"/>
        <end position="121"/>
    </location>
</feature>
<feature type="region of interest" description="Disordered" evidence="1">
    <location>
        <begin position="175"/>
        <end position="204"/>
    </location>
</feature>
<evidence type="ECO:0000313" key="2">
    <source>
        <dbReference type="EMBL" id="KAF8784162.1"/>
    </source>
</evidence>
<evidence type="ECO:0000313" key="3">
    <source>
        <dbReference type="Proteomes" id="UP000807504"/>
    </source>
</evidence>